<evidence type="ECO:0000256" key="6">
    <source>
        <dbReference type="SAM" id="MobiDB-lite"/>
    </source>
</evidence>
<dbReference type="Pfam" id="PF05270">
    <property type="entry name" value="AbfB"/>
    <property type="match status" value="1"/>
</dbReference>
<keyword evidence="4 5" id="KW-0804">Transcription</keyword>
<feature type="domain" description="RNA polymerase sigma-70 region 2" evidence="7">
    <location>
        <begin position="50"/>
        <end position="113"/>
    </location>
</feature>
<evidence type="ECO:0000256" key="5">
    <source>
        <dbReference type="RuleBase" id="RU000716"/>
    </source>
</evidence>
<evidence type="ECO:0000256" key="2">
    <source>
        <dbReference type="ARBA" id="ARBA00023082"/>
    </source>
</evidence>
<evidence type="ECO:0000313" key="9">
    <source>
        <dbReference type="EMBL" id="MCO8273889.1"/>
    </source>
</evidence>
<evidence type="ECO:0000256" key="1">
    <source>
        <dbReference type="ARBA" id="ARBA00023015"/>
    </source>
</evidence>
<sequence>MALHSGGAGGHAGMEGARRGDGVTETGEPDPVDLVIAARDGDRDAADALLAAHLPLLYRVVGRALNGHADVDDVVQETVLRAYRDLPSLRTPASFRSWLVTIANHQISTRLRSWRQDRDRTAPLDDAGRLADPEAEFDDLTLLRMSLSEQRRQVVAATAWLDPDDRGPAALWWREVAGELTRAEVVAALGLRSAHARVRLQRMRNQLDLSRFVVAALEANPRCPQLDELARAWDGTPGPRWRKRFARHVRGCRICGAARSGFVPLERLVLGASLVPLPVAAAGALGGGVSAGAGWLGQVVGVKVAAAVLAGVTVSGGVYLALPDEPSGEPRGIASVAPPAATGPAESGPAPRRTRSPAATVPVLPSRPAATPSATGLVPAGRVVLHPAADAGVAIVLDGEQLVEANGAAGLTVAVRPGIADPDCLSLRSADGRYVRHASFRIVLNTEEDRDLYRQDATFCPEPGERSGTVRFRSSNYPDRLIRSLDGRLRLDPEEKTSAYVEQSTFRLTEP</sequence>
<comment type="caution">
    <text evidence="9">The sequence shown here is derived from an EMBL/GenBank/DDBJ whole genome shotgun (WGS) entry which is preliminary data.</text>
</comment>
<dbReference type="EMBL" id="JAMYJR010000027">
    <property type="protein sequence ID" value="MCO8273889.1"/>
    <property type="molecule type" value="Genomic_DNA"/>
</dbReference>
<feature type="region of interest" description="Disordered" evidence="6">
    <location>
        <begin position="330"/>
        <end position="375"/>
    </location>
</feature>
<dbReference type="InterPro" id="IPR013325">
    <property type="entry name" value="RNA_pol_sigma_r2"/>
</dbReference>
<evidence type="ECO:0000313" key="10">
    <source>
        <dbReference type="Proteomes" id="UP001523369"/>
    </source>
</evidence>
<name>A0ABT1DSR8_9ACTN</name>
<accession>A0ABT1DSR8</accession>
<keyword evidence="10" id="KW-1185">Reference proteome</keyword>
<keyword evidence="2 5" id="KW-0731">Sigma factor</keyword>
<dbReference type="InterPro" id="IPR007627">
    <property type="entry name" value="RNA_pol_sigma70_r2"/>
</dbReference>
<evidence type="ECO:0000256" key="3">
    <source>
        <dbReference type="ARBA" id="ARBA00023125"/>
    </source>
</evidence>
<protein>
    <recommendedName>
        <fullName evidence="5">RNA polymerase sigma factor</fullName>
    </recommendedName>
</protein>
<dbReference type="PANTHER" id="PTHR43133:SF8">
    <property type="entry name" value="RNA POLYMERASE SIGMA FACTOR HI_1459-RELATED"/>
    <property type="match status" value="1"/>
</dbReference>
<dbReference type="Pfam" id="PF04542">
    <property type="entry name" value="Sigma70_r2"/>
    <property type="match status" value="1"/>
</dbReference>
<dbReference type="SUPFAM" id="SSF110221">
    <property type="entry name" value="AbfB domain"/>
    <property type="match status" value="1"/>
</dbReference>
<reference evidence="9 10" key="1">
    <citation type="submission" date="2022-06" db="EMBL/GenBank/DDBJ databases">
        <title>New Species of the Genus Actinoplanes, ActinopZanes ferrugineus.</title>
        <authorList>
            <person name="Ding P."/>
        </authorList>
    </citation>
    <scope>NUCLEOTIDE SEQUENCE [LARGE SCALE GENOMIC DNA]</scope>
    <source>
        <strain evidence="9 10">TRM88003</strain>
    </source>
</reference>
<evidence type="ECO:0000259" key="8">
    <source>
        <dbReference type="Pfam" id="PF05270"/>
    </source>
</evidence>
<evidence type="ECO:0000259" key="7">
    <source>
        <dbReference type="Pfam" id="PF04542"/>
    </source>
</evidence>
<dbReference type="SUPFAM" id="SSF88946">
    <property type="entry name" value="Sigma2 domain of RNA polymerase sigma factors"/>
    <property type="match status" value="1"/>
</dbReference>
<dbReference type="InterPro" id="IPR007934">
    <property type="entry name" value="AbfB_ABD"/>
</dbReference>
<feature type="domain" description="Alpha-L-arabinofuranosidase B arabinose-binding" evidence="8">
    <location>
        <begin position="413"/>
        <end position="507"/>
    </location>
</feature>
<keyword evidence="3 5" id="KW-0238">DNA-binding</keyword>
<feature type="compositionally biased region" description="Gly residues" evidence="6">
    <location>
        <begin position="1"/>
        <end position="13"/>
    </location>
</feature>
<dbReference type="Gene3D" id="1.10.1740.10">
    <property type="match status" value="1"/>
</dbReference>
<dbReference type="Gene3D" id="2.80.10.50">
    <property type="match status" value="1"/>
</dbReference>
<organism evidence="9 10">
    <name type="scientific">Paractinoplanes aksuensis</name>
    <dbReference type="NCBI Taxonomy" id="2939490"/>
    <lineage>
        <taxon>Bacteria</taxon>
        <taxon>Bacillati</taxon>
        <taxon>Actinomycetota</taxon>
        <taxon>Actinomycetes</taxon>
        <taxon>Micromonosporales</taxon>
        <taxon>Micromonosporaceae</taxon>
        <taxon>Paractinoplanes</taxon>
    </lineage>
</organism>
<dbReference type="InterPro" id="IPR039425">
    <property type="entry name" value="RNA_pol_sigma-70-like"/>
</dbReference>
<comment type="similarity">
    <text evidence="5">Belongs to the sigma-70 factor family. ECF subfamily.</text>
</comment>
<gene>
    <name evidence="9" type="ORF">M1L60_25150</name>
</gene>
<proteinExistence type="inferred from homology"/>
<dbReference type="RefSeq" id="WP_253239966.1">
    <property type="nucleotide sequence ID" value="NZ_JAMYJR010000027.1"/>
</dbReference>
<dbReference type="InterPro" id="IPR000838">
    <property type="entry name" value="RNA_pol_sigma70_ECF_CS"/>
</dbReference>
<feature type="region of interest" description="Disordered" evidence="6">
    <location>
        <begin position="1"/>
        <end position="29"/>
    </location>
</feature>
<dbReference type="PROSITE" id="PS01063">
    <property type="entry name" value="SIGMA70_ECF"/>
    <property type="match status" value="1"/>
</dbReference>
<dbReference type="InterPro" id="IPR014284">
    <property type="entry name" value="RNA_pol_sigma-70_dom"/>
</dbReference>
<dbReference type="InterPro" id="IPR036195">
    <property type="entry name" value="AbfB_ABD_sf"/>
</dbReference>
<dbReference type="Proteomes" id="UP001523369">
    <property type="component" value="Unassembled WGS sequence"/>
</dbReference>
<dbReference type="NCBIfam" id="TIGR02937">
    <property type="entry name" value="sigma70-ECF"/>
    <property type="match status" value="1"/>
</dbReference>
<keyword evidence="1 5" id="KW-0805">Transcription regulation</keyword>
<evidence type="ECO:0000256" key="4">
    <source>
        <dbReference type="ARBA" id="ARBA00023163"/>
    </source>
</evidence>
<dbReference type="PANTHER" id="PTHR43133">
    <property type="entry name" value="RNA POLYMERASE ECF-TYPE SIGMA FACTO"/>
    <property type="match status" value="1"/>
</dbReference>